<evidence type="ECO:0000313" key="1">
    <source>
        <dbReference type="EMBL" id="WJE88286.1"/>
    </source>
</evidence>
<name>A0AAT9V521_9CAUD</name>
<accession>A0AAT9V521</accession>
<dbReference type="EMBL" id="OQ790078">
    <property type="protein sequence ID" value="WJE88286.1"/>
    <property type="molecule type" value="Genomic_DNA"/>
</dbReference>
<organism evidence="1">
    <name type="scientific">Klebsiella phage Kpn74</name>
    <dbReference type="NCBI Taxonomy" id="3044026"/>
    <lineage>
        <taxon>Viruses</taxon>
        <taxon>Duplodnaviria</taxon>
        <taxon>Heunggongvirae</taxon>
        <taxon>Uroviricota</taxon>
        <taxon>Caudoviricetes</taxon>
    </lineage>
</organism>
<protein>
    <submittedName>
        <fullName evidence="1">Uncharacterized protein</fullName>
    </submittedName>
</protein>
<proteinExistence type="predicted"/>
<sequence>MRMNEPITEQLYNKVVNFVNKMDGSVRFDYISKSLRIPPDTLDEIVDRMIADGVVVNTGTVGEYLPVKHASSKNTDKDNRCCTSQKTMIVVD</sequence>
<reference evidence="1" key="1">
    <citation type="journal article" date="2024" name="Can. J. Microbiol.">
        <title>Biological and genomic characteristics of three novel bacteriophages and a phage-plasmid of Klebsiella pneumoniae.</title>
        <authorList>
            <person name="Uskudar-Guclu A."/>
            <person name="Unlu S."/>
            <person name="Salih-Dogan H."/>
            <person name="Yalcin S."/>
            <person name="Basustaoglu A."/>
        </authorList>
    </citation>
    <scope>NUCLEOTIDE SEQUENCE</scope>
</reference>